<protein>
    <submittedName>
        <fullName evidence="3">CAAX prenyl protease-like protein</fullName>
    </submittedName>
</protein>
<feature type="transmembrane region" description="Helical" evidence="1">
    <location>
        <begin position="21"/>
        <end position="42"/>
    </location>
</feature>
<dbReference type="PANTHER" id="PTHR39430">
    <property type="entry name" value="MEMBRANE-ASSOCIATED PROTEASE-RELATED"/>
    <property type="match status" value="1"/>
</dbReference>
<accession>A0A318KY91</accession>
<evidence type="ECO:0000313" key="3">
    <source>
        <dbReference type="EMBL" id="PXX78203.1"/>
    </source>
</evidence>
<dbReference type="STRING" id="1034346.GCA_000313565_00467"/>
<evidence type="ECO:0000313" key="4">
    <source>
        <dbReference type="Proteomes" id="UP000247612"/>
    </source>
</evidence>
<keyword evidence="4" id="KW-1185">Reference proteome</keyword>
<dbReference type="Pfam" id="PF02517">
    <property type="entry name" value="Rce1-like"/>
    <property type="match status" value="1"/>
</dbReference>
<keyword evidence="1" id="KW-0812">Transmembrane</keyword>
<dbReference type="Proteomes" id="UP000247612">
    <property type="component" value="Unassembled WGS sequence"/>
</dbReference>
<evidence type="ECO:0000259" key="2">
    <source>
        <dbReference type="Pfam" id="PF02517"/>
    </source>
</evidence>
<feature type="domain" description="CAAX prenyl protease 2/Lysostaphin resistance protein A-like" evidence="2">
    <location>
        <begin position="139"/>
        <end position="224"/>
    </location>
</feature>
<proteinExistence type="predicted"/>
<feature type="transmembrane region" description="Helical" evidence="1">
    <location>
        <begin position="173"/>
        <end position="206"/>
    </location>
</feature>
<keyword evidence="3" id="KW-0378">Hydrolase</keyword>
<keyword evidence="3" id="KW-0645">Protease</keyword>
<dbReference type="GO" id="GO:0080120">
    <property type="term" value="P:CAAX-box protein maturation"/>
    <property type="evidence" value="ECO:0007669"/>
    <property type="project" value="UniProtKB-ARBA"/>
</dbReference>
<dbReference type="EMBL" id="QJKH01000008">
    <property type="protein sequence ID" value="PXX78203.1"/>
    <property type="molecule type" value="Genomic_DNA"/>
</dbReference>
<dbReference type="PANTHER" id="PTHR39430:SF1">
    <property type="entry name" value="PROTEASE"/>
    <property type="match status" value="1"/>
</dbReference>
<feature type="transmembrane region" description="Helical" evidence="1">
    <location>
        <begin position="226"/>
        <end position="248"/>
    </location>
</feature>
<keyword evidence="1" id="KW-0472">Membrane</keyword>
<keyword evidence="1" id="KW-1133">Transmembrane helix</keyword>
<dbReference type="AlphaFoldDB" id="A0A318KY91"/>
<feature type="transmembrane region" description="Helical" evidence="1">
    <location>
        <begin position="268"/>
        <end position="290"/>
    </location>
</feature>
<dbReference type="OrthoDB" id="3429192at2"/>
<dbReference type="GO" id="GO:0006508">
    <property type="term" value="P:proteolysis"/>
    <property type="evidence" value="ECO:0007669"/>
    <property type="project" value="UniProtKB-KW"/>
</dbReference>
<name>A0A318KY91_9FIRM</name>
<dbReference type="GO" id="GO:0004175">
    <property type="term" value="F:endopeptidase activity"/>
    <property type="evidence" value="ECO:0007669"/>
    <property type="project" value="UniProtKB-ARBA"/>
</dbReference>
<evidence type="ECO:0000256" key="1">
    <source>
        <dbReference type="SAM" id="Phobius"/>
    </source>
</evidence>
<sequence>MEYDYKYDLRETVSDLFKCLVYSYLLSFLLLILRTFIASLLPLPAAMTEQLEPMLEYLDLGIPLLYLFIRLGRNYSFDTKSCFKRVAIKGRELLSLCCLDAGLVLLVILIISCITVVVIMYIPEVGEIFENVSPTNDLPAEILTAVVLAPIFEEIVFRGIMLNLLKPHGTRFAILLVSFLFAIGHPGPFGMLSAFIGSILMCHIVLYYQSIWPTIGIHVLHNALGYFPDALFVVLFLAILCFFLYFLIKGDYKKYFKLPMVPNDPNCWASLVSPGKIILVLLLMISSLVVG</sequence>
<organism evidence="3 4">
    <name type="scientific">Dielma fastidiosa</name>
    <dbReference type="NCBI Taxonomy" id="1034346"/>
    <lineage>
        <taxon>Bacteria</taxon>
        <taxon>Bacillati</taxon>
        <taxon>Bacillota</taxon>
        <taxon>Erysipelotrichia</taxon>
        <taxon>Erysipelotrichales</taxon>
        <taxon>Erysipelotrichaceae</taxon>
        <taxon>Dielma</taxon>
    </lineage>
</organism>
<feature type="transmembrane region" description="Helical" evidence="1">
    <location>
        <begin position="54"/>
        <end position="72"/>
    </location>
</feature>
<reference evidence="3 4" key="1">
    <citation type="submission" date="2018-05" db="EMBL/GenBank/DDBJ databases">
        <title>Genomic Encyclopedia of Type Strains, Phase IV (KMG-IV): sequencing the most valuable type-strain genomes for metagenomic binning, comparative biology and taxonomic classification.</title>
        <authorList>
            <person name="Goeker M."/>
        </authorList>
    </citation>
    <scope>NUCLEOTIDE SEQUENCE [LARGE SCALE GENOMIC DNA]</scope>
    <source>
        <strain evidence="3 4">JC118</strain>
    </source>
</reference>
<comment type="caution">
    <text evidence="3">The sequence shown here is derived from an EMBL/GenBank/DDBJ whole genome shotgun (WGS) entry which is preliminary data.</text>
</comment>
<dbReference type="InterPro" id="IPR003675">
    <property type="entry name" value="Rce1/LyrA-like_dom"/>
</dbReference>
<feature type="transmembrane region" description="Helical" evidence="1">
    <location>
        <begin position="93"/>
        <end position="122"/>
    </location>
</feature>
<gene>
    <name evidence="3" type="ORF">DES51_108130</name>
</gene>
<dbReference type="RefSeq" id="WP_022936771.1">
    <property type="nucleotide sequence ID" value="NZ_CABKRQ010000001.1"/>
</dbReference>